<dbReference type="InterPro" id="IPR016181">
    <property type="entry name" value="Acyl_CoA_acyltransferase"/>
</dbReference>
<organism evidence="2 3">
    <name type="scientific">Paenibacillus filicis</name>
    <dbReference type="NCBI Taxonomy" id="669464"/>
    <lineage>
        <taxon>Bacteria</taxon>
        <taxon>Bacillati</taxon>
        <taxon>Bacillota</taxon>
        <taxon>Bacilli</taxon>
        <taxon>Bacillales</taxon>
        <taxon>Paenibacillaceae</taxon>
        <taxon>Paenibacillus</taxon>
    </lineage>
</organism>
<dbReference type="EC" id="2.3.1.-" evidence="2"/>
<dbReference type="GO" id="GO:0016746">
    <property type="term" value="F:acyltransferase activity"/>
    <property type="evidence" value="ECO:0007669"/>
    <property type="project" value="UniProtKB-KW"/>
</dbReference>
<sequence>MNIEIVPVRSRPELLEAAISYFWEKWGSETSYRFYRNCIEHSCTTKSDLPRFYIAMDEERIIGSYALLRSDLNSRQDLAPWFACLYVDQDYRGERVGALLQQHAVQESREFGYQQLYLCTDLTGYYERTGWSYIGEGYSLNDDETRVYAYTV</sequence>
<proteinExistence type="predicted"/>
<protein>
    <submittedName>
        <fullName evidence="2">GNAT family N-acetyltransferase</fullName>
        <ecNumber evidence="2">2.3.1.-</ecNumber>
    </submittedName>
</protein>
<feature type="domain" description="N-acetyltransferase" evidence="1">
    <location>
        <begin position="1"/>
        <end position="152"/>
    </location>
</feature>
<accession>A0ABU9DGI4</accession>
<keyword evidence="3" id="KW-1185">Reference proteome</keyword>
<gene>
    <name evidence="2" type="ORF">WMW72_08615</name>
</gene>
<dbReference type="Proteomes" id="UP001469365">
    <property type="component" value="Unassembled WGS sequence"/>
</dbReference>
<dbReference type="Gene3D" id="3.40.630.30">
    <property type="match status" value="1"/>
</dbReference>
<evidence type="ECO:0000313" key="2">
    <source>
        <dbReference type="EMBL" id="MEK8127960.1"/>
    </source>
</evidence>
<dbReference type="RefSeq" id="WP_341415023.1">
    <property type="nucleotide sequence ID" value="NZ_JBBPCC010000004.1"/>
</dbReference>
<dbReference type="CDD" id="cd04301">
    <property type="entry name" value="NAT_SF"/>
    <property type="match status" value="1"/>
</dbReference>
<keyword evidence="2" id="KW-0012">Acyltransferase</keyword>
<evidence type="ECO:0000313" key="3">
    <source>
        <dbReference type="Proteomes" id="UP001469365"/>
    </source>
</evidence>
<dbReference type="EMBL" id="JBBPCC010000004">
    <property type="protein sequence ID" value="MEK8127960.1"/>
    <property type="molecule type" value="Genomic_DNA"/>
</dbReference>
<keyword evidence="2" id="KW-0808">Transferase</keyword>
<dbReference type="SUPFAM" id="SSF55729">
    <property type="entry name" value="Acyl-CoA N-acyltransferases (Nat)"/>
    <property type="match status" value="1"/>
</dbReference>
<name>A0ABU9DGI4_9BACL</name>
<comment type="caution">
    <text evidence="2">The sequence shown here is derived from an EMBL/GenBank/DDBJ whole genome shotgun (WGS) entry which is preliminary data.</text>
</comment>
<reference evidence="2 3" key="1">
    <citation type="submission" date="2024-04" db="EMBL/GenBank/DDBJ databases">
        <title>draft genome sequnece of Paenibacillus filicis.</title>
        <authorList>
            <person name="Kim D.-U."/>
        </authorList>
    </citation>
    <scope>NUCLEOTIDE SEQUENCE [LARGE SCALE GENOMIC DNA]</scope>
    <source>
        <strain evidence="2 3">KACC14197</strain>
    </source>
</reference>
<dbReference type="InterPro" id="IPR000182">
    <property type="entry name" value="GNAT_dom"/>
</dbReference>
<dbReference type="Pfam" id="PF13508">
    <property type="entry name" value="Acetyltransf_7"/>
    <property type="match status" value="1"/>
</dbReference>
<evidence type="ECO:0000259" key="1">
    <source>
        <dbReference type="PROSITE" id="PS51186"/>
    </source>
</evidence>
<dbReference type="PROSITE" id="PS51186">
    <property type="entry name" value="GNAT"/>
    <property type="match status" value="1"/>
</dbReference>